<evidence type="ECO:0000256" key="1">
    <source>
        <dbReference type="SAM" id="SignalP"/>
    </source>
</evidence>
<organism evidence="2 3">
    <name type="scientific">Cocleimonas flava</name>
    <dbReference type="NCBI Taxonomy" id="634765"/>
    <lineage>
        <taxon>Bacteria</taxon>
        <taxon>Pseudomonadati</taxon>
        <taxon>Pseudomonadota</taxon>
        <taxon>Gammaproteobacteria</taxon>
        <taxon>Thiotrichales</taxon>
        <taxon>Thiotrichaceae</taxon>
        <taxon>Cocleimonas</taxon>
    </lineage>
</organism>
<proteinExistence type="predicted"/>
<keyword evidence="3" id="KW-1185">Reference proteome</keyword>
<dbReference type="OrthoDB" id="799522at2"/>
<evidence type="ECO:0008006" key="4">
    <source>
        <dbReference type="Google" id="ProtNLM"/>
    </source>
</evidence>
<dbReference type="AlphaFoldDB" id="A0A4R1F6X3"/>
<name>A0A4R1F6X3_9GAMM</name>
<dbReference type="PROSITE" id="PS51257">
    <property type="entry name" value="PROKAR_LIPOPROTEIN"/>
    <property type="match status" value="1"/>
</dbReference>
<sequence length="233" mass="28929">MNKWFKSLSTTLLAVILLFGVTACDDTTVRSPSYGSSYYQPYDYYYYPQSRIYLNISTGYYFYPYKNRWRKVRSLPRSYHLDRRDRVKIRIKSKDRPYARHSEHRKKYVPRRYNRDQRYYRDKNKYKNRTKVKVKSTYDYYYYPGSRVYYNAKSGYYYYPGRKSWKRTKRVPKNYRLNHKERVKVKVKSRDKPYLNHSVHRARYVPRNNYNKNKVIKRSVFNRKVKDYEKGGM</sequence>
<dbReference type="EMBL" id="SMFQ01000003">
    <property type="protein sequence ID" value="TCJ87708.1"/>
    <property type="molecule type" value="Genomic_DNA"/>
</dbReference>
<dbReference type="Proteomes" id="UP000294887">
    <property type="component" value="Unassembled WGS sequence"/>
</dbReference>
<reference evidence="2 3" key="1">
    <citation type="submission" date="2019-03" db="EMBL/GenBank/DDBJ databases">
        <title>Genomic Encyclopedia of Type Strains, Phase IV (KMG-IV): sequencing the most valuable type-strain genomes for metagenomic binning, comparative biology and taxonomic classification.</title>
        <authorList>
            <person name="Goeker M."/>
        </authorList>
    </citation>
    <scope>NUCLEOTIDE SEQUENCE [LARGE SCALE GENOMIC DNA]</scope>
    <source>
        <strain evidence="2 3">DSM 24830</strain>
    </source>
</reference>
<dbReference type="RefSeq" id="WP_131905961.1">
    <property type="nucleotide sequence ID" value="NZ_BAAAFU010000004.1"/>
</dbReference>
<feature type="signal peptide" evidence="1">
    <location>
        <begin position="1"/>
        <end position="23"/>
    </location>
</feature>
<gene>
    <name evidence="2" type="ORF">EV695_2221</name>
</gene>
<comment type="caution">
    <text evidence="2">The sequence shown here is derived from an EMBL/GenBank/DDBJ whole genome shotgun (WGS) entry which is preliminary data.</text>
</comment>
<evidence type="ECO:0000313" key="2">
    <source>
        <dbReference type="EMBL" id="TCJ87708.1"/>
    </source>
</evidence>
<accession>A0A4R1F6X3</accession>
<feature type="chain" id="PRO_5020798970" description="Lipoprotein" evidence="1">
    <location>
        <begin position="24"/>
        <end position="233"/>
    </location>
</feature>
<keyword evidence="1" id="KW-0732">Signal</keyword>
<protein>
    <recommendedName>
        <fullName evidence="4">Lipoprotein</fullName>
    </recommendedName>
</protein>
<evidence type="ECO:0000313" key="3">
    <source>
        <dbReference type="Proteomes" id="UP000294887"/>
    </source>
</evidence>